<keyword evidence="4" id="KW-1185">Reference proteome</keyword>
<reference evidence="3 4" key="1">
    <citation type="journal article" date="2006" name="Science">
        <title>Phytophthora genome sequences uncover evolutionary origins and mechanisms of pathogenesis.</title>
        <authorList>
            <person name="Tyler B.M."/>
            <person name="Tripathy S."/>
            <person name="Zhang X."/>
            <person name="Dehal P."/>
            <person name="Jiang R.H."/>
            <person name="Aerts A."/>
            <person name="Arredondo F.D."/>
            <person name="Baxter L."/>
            <person name="Bensasson D."/>
            <person name="Beynon J.L."/>
            <person name="Chapman J."/>
            <person name="Damasceno C.M."/>
            <person name="Dorrance A.E."/>
            <person name="Dou D."/>
            <person name="Dickerman A.W."/>
            <person name="Dubchak I.L."/>
            <person name="Garbelotto M."/>
            <person name="Gijzen M."/>
            <person name="Gordon S.G."/>
            <person name="Govers F."/>
            <person name="Grunwald N.J."/>
            <person name="Huang W."/>
            <person name="Ivors K.L."/>
            <person name="Jones R.W."/>
            <person name="Kamoun S."/>
            <person name="Krampis K."/>
            <person name="Lamour K.H."/>
            <person name="Lee M.K."/>
            <person name="McDonald W.H."/>
            <person name="Medina M."/>
            <person name="Meijer H.J."/>
            <person name="Nordberg E.K."/>
            <person name="Maclean D.J."/>
            <person name="Ospina-Giraldo M.D."/>
            <person name="Morris P.F."/>
            <person name="Phuntumart V."/>
            <person name="Putnam N.H."/>
            <person name="Rash S."/>
            <person name="Rose J.K."/>
            <person name="Sakihama Y."/>
            <person name="Salamov A.A."/>
            <person name="Savidor A."/>
            <person name="Scheuring C.F."/>
            <person name="Smith B.M."/>
            <person name="Sobral B.W."/>
            <person name="Terry A."/>
            <person name="Torto-Alalibo T.A."/>
            <person name="Win J."/>
            <person name="Xu Z."/>
            <person name="Zhang H."/>
            <person name="Grigoriev I.V."/>
            <person name="Rokhsar D.S."/>
            <person name="Boore J.L."/>
        </authorList>
    </citation>
    <scope>NUCLEOTIDE SEQUENCE [LARGE SCALE GENOMIC DNA]</scope>
    <source>
        <strain evidence="3 4">P6497</strain>
    </source>
</reference>
<dbReference type="Proteomes" id="UP000002640">
    <property type="component" value="Unassembled WGS sequence"/>
</dbReference>
<sequence>MSFLVGEEDTISSLEELVTFIDAWDADSSRSLGDVTTSESENDSSPFSNDDVESMLLDSLDDVLEKASFLPDKQPEAKKAVKRSRKKAPGASTRLQRRKKAEILALRAQSHELQRELEQLQRVHARSSASVSLVDTSLQSGVVPISWYAIAATEYQERLKSEIMNQKLRYVLLEQMKMNTALRGVFQTQTSLGNFESVLGRQPSPSDQHPSPEPECSYAVIDGLEKMAEGLYLDSEAVFQHNEGLFTDNSLQVKQDQTRGRVVEIAMTTAMPCSVQEASEMFWREYLTVRHYNDKSYHFVSQSEVAVLMRNC</sequence>
<protein>
    <recommendedName>
        <fullName evidence="5">BZIP domain-containing protein</fullName>
    </recommendedName>
</protein>
<dbReference type="InParanoid" id="G5A6W6"/>
<feature type="compositionally biased region" description="Polar residues" evidence="2">
    <location>
        <begin position="30"/>
        <end position="48"/>
    </location>
</feature>
<evidence type="ECO:0000313" key="3">
    <source>
        <dbReference type="EMBL" id="EGZ09071.1"/>
    </source>
</evidence>
<accession>G5A6W6</accession>
<evidence type="ECO:0008006" key="5">
    <source>
        <dbReference type="Google" id="ProtNLM"/>
    </source>
</evidence>
<dbReference type="RefSeq" id="XP_009535704.1">
    <property type="nucleotide sequence ID" value="XM_009537409.1"/>
</dbReference>
<dbReference type="EMBL" id="JH159160">
    <property type="protein sequence ID" value="EGZ09071.1"/>
    <property type="molecule type" value="Genomic_DNA"/>
</dbReference>
<dbReference type="AlphaFoldDB" id="G5A6W6"/>
<gene>
    <name evidence="3" type="ORF">PHYSODRAFT_524884</name>
</gene>
<evidence type="ECO:0000256" key="1">
    <source>
        <dbReference type="SAM" id="Coils"/>
    </source>
</evidence>
<name>G5A6W6_PHYSP</name>
<dbReference type="KEGG" id="psoj:PHYSODRAFT_524884"/>
<evidence type="ECO:0000256" key="2">
    <source>
        <dbReference type="SAM" id="MobiDB-lite"/>
    </source>
</evidence>
<feature type="region of interest" description="Disordered" evidence="2">
    <location>
        <begin position="30"/>
        <end position="51"/>
    </location>
</feature>
<feature type="coiled-coil region" evidence="1">
    <location>
        <begin position="96"/>
        <end position="123"/>
    </location>
</feature>
<organism evidence="3 4">
    <name type="scientific">Phytophthora sojae (strain P6497)</name>
    <name type="common">Soybean stem and root rot agent</name>
    <name type="synonym">Phytophthora megasperma f. sp. glycines</name>
    <dbReference type="NCBI Taxonomy" id="1094619"/>
    <lineage>
        <taxon>Eukaryota</taxon>
        <taxon>Sar</taxon>
        <taxon>Stramenopiles</taxon>
        <taxon>Oomycota</taxon>
        <taxon>Peronosporomycetes</taxon>
        <taxon>Peronosporales</taxon>
        <taxon>Peronosporaceae</taxon>
        <taxon>Phytophthora</taxon>
    </lineage>
</organism>
<evidence type="ECO:0000313" key="4">
    <source>
        <dbReference type="Proteomes" id="UP000002640"/>
    </source>
</evidence>
<keyword evidence="1" id="KW-0175">Coiled coil</keyword>
<dbReference type="GeneID" id="20660813"/>
<dbReference type="OMA" id="KSYHFLR"/>
<feature type="region of interest" description="Disordered" evidence="2">
    <location>
        <begin position="74"/>
        <end position="95"/>
    </location>
</feature>
<proteinExistence type="predicted"/>
<dbReference type="SMR" id="G5A6W6"/>